<dbReference type="EMBL" id="QYYD01000006">
    <property type="protein sequence ID" value="RJF76097.1"/>
    <property type="molecule type" value="Genomic_DNA"/>
</dbReference>
<dbReference type="AlphaFoldDB" id="A0A418VIX0"/>
<protein>
    <submittedName>
        <fullName evidence="2">Uncharacterized protein</fullName>
    </submittedName>
</protein>
<comment type="caution">
    <text evidence="2">The sequence shown here is derived from an EMBL/GenBank/DDBJ whole genome shotgun (WGS) entry which is preliminary data.</text>
</comment>
<evidence type="ECO:0000313" key="3">
    <source>
        <dbReference type="Proteomes" id="UP000285523"/>
    </source>
</evidence>
<name>A0A418VIX0_RHOPL</name>
<dbReference type="Proteomes" id="UP000285523">
    <property type="component" value="Unassembled WGS sequence"/>
</dbReference>
<organism evidence="2 3">
    <name type="scientific">Rhodopseudomonas palustris</name>
    <dbReference type="NCBI Taxonomy" id="1076"/>
    <lineage>
        <taxon>Bacteria</taxon>
        <taxon>Pseudomonadati</taxon>
        <taxon>Pseudomonadota</taxon>
        <taxon>Alphaproteobacteria</taxon>
        <taxon>Hyphomicrobiales</taxon>
        <taxon>Nitrobacteraceae</taxon>
        <taxon>Rhodopseudomonas</taxon>
    </lineage>
</organism>
<reference evidence="2 3" key="1">
    <citation type="submission" date="2018-09" db="EMBL/GenBank/DDBJ databases">
        <title>Draft genome sequence of Rhodopseudomonas palustris 2.1.18.</title>
        <authorList>
            <person name="Robertson S.L."/>
            <person name="Meyer T.E."/>
            <person name="Kyndt J.A."/>
        </authorList>
    </citation>
    <scope>NUCLEOTIDE SEQUENCE [LARGE SCALE GENOMIC DNA]</scope>
    <source>
        <strain evidence="2 3">2.1.18</strain>
    </source>
</reference>
<evidence type="ECO:0000313" key="2">
    <source>
        <dbReference type="EMBL" id="RJF76097.1"/>
    </source>
</evidence>
<sequence length="67" mass="6337">MIGSAVVAAAPALTDLAITAATDAFAGRINLANDAGTDAVRASGSARSDSSGGAPLGTRPVGLRGAI</sequence>
<evidence type="ECO:0000256" key="1">
    <source>
        <dbReference type="SAM" id="MobiDB-lite"/>
    </source>
</evidence>
<proteinExistence type="predicted"/>
<feature type="region of interest" description="Disordered" evidence="1">
    <location>
        <begin position="41"/>
        <end position="67"/>
    </location>
</feature>
<feature type="compositionally biased region" description="Low complexity" evidence="1">
    <location>
        <begin position="41"/>
        <end position="53"/>
    </location>
</feature>
<gene>
    <name evidence="2" type="ORF">D4Q52_08035</name>
</gene>
<accession>A0A418VIX0</accession>